<dbReference type="EMBL" id="BSUY01000001">
    <property type="protein sequence ID" value="GMA82126.1"/>
    <property type="molecule type" value="Genomic_DNA"/>
</dbReference>
<evidence type="ECO:0000313" key="2">
    <source>
        <dbReference type="Proteomes" id="UP001157046"/>
    </source>
</evidence>
<organism evidence="1 2">
    <name type="scientific">Shewanella glacialipiscicola</name>
    <dbReference type="NCBI Taxonomy" id="614069"/>
    <lineage>
        <taxon>Bacteria</taxon>
        <taxon>Pseudomonadati</taxon>
        <taxon>Pseudomonadota</taxon>
        <taxon>Gammaproteobacteria</taxon>
        <taxon>Alteromonadales</taxon>
        <taxon>Shewanellaceae</taxon>
        <taxon>Shewanella</taxon>
    </lineage>
</organism>
<name>A0ABQ6J3N8_9GAMM</name>
<reference evidence="2" key="1">
    <citation type="journal article" date="2019" name="Int. J. Syst. Evol. Microbiol.">
        <title>The Global Catalogue of Microorganisms (GCM) 10K type strain sequencing project: providing services to taxonomists for standard genome sequencing and annotation.</title>
        <authorList>
            <consortium name="The Broad Institute Genomics Platform"/>
            <consortium name="The Broad Institute Genome Sequencing Center for Infectious Disease"/>
            <person name="Wu L."/>
            <person name="Ma J."/>
        </authorList>
    </citation>
    <scope>NUCLEOTIDE SEQUENCE [LARGE SCALE GENOMIC DNA]</scope>
    <source>
        <strain evidence="2">NBRC 102030</strain>
    </source>
</reference>
<proteinExistence type="predicted"/>
<dbReference type="Proteomes" id="UP001157046">
    <property type="component" value="Unassembled WGS sequence"/>
</dbReference>
<protein>
    <submittedName>
        <fullName evidence="1">Uncharacterized protein</fullName>
    </submittedName>
</protein>
<keyword evidence="2" id="KW-1185">Reference proteome</keyword>
<dbReference type="RefSeq" id="WP_220775020.1">
    <property type="nucleotide sequence ID" value="NZ_BPFC01000229.1"/>
</dbReference>
<sequence length="53" mass="5766">MTLDIIKKAAAAVMNKKEVSSYDLPKSIKSKITARTYSASEINKAYKKSNATG</sequence>
<evidence type="ECO:0000313" key="1">
    <source>
        <dbReference type="EMBL" id="GMA82126.1"/>
    </source>
</evidence>
<gene>
    <name evidence="1" type="ORF">GCM10025855_16590</name>
</gene>
<accession>A0ABQ6J3N8</accession>
<comment type="caution">
    <text evidence="1">The sequence shown here is derived from an EMBL/GenBank/DDBJ whole genome shotgun (WGS) entry which is preliminary data.</text>
</comment>